<proteinExistence type="predicted"/>
<accession>A0ABU2NC03</accession>
<name>A0ABU2NC03_9PSEU</name>
<dbReference type="EMBL" id="JAVREJ010000011">
    <property type="protein sequence ID" value="MDT0351117.1"/>
    <property type="molecule type" value="Genomic_DNA"/>
</dbReference>
<organism evidence="1 2">
    <name type="scientific">Pseudonocardia charpentierae</name>
    <dbReference type="NCBI Taxonomy" id="3075545"/>
    <lineage>
        <taxon>Bacteria</taxon>
        <taxon>Bacillati</taxon>
        <taxon>Actinomycetota</taxon>
        <taxon>Actinomycetes</taxon>
        <taxon>Pseudonocardiales</taxon>
        <taxon>Pseudonocardiaceae</taxon>
        <taxon>Pseudonocardia</taxon>
    </lineage>
</organism>
<dbReference type="Proteomes" id="UP001183202">
    <property type="component" value="Unassembled WGS sequence"/>
</dbReference>
<gene>
    <name evidence="1" type="ORF">RM445_16425</name>
</gene>
<comment type="caution">
    <text evidence="1">The sequence shown here is derived from an EMBL/GenBank/DDBJ whole genome shotgun (WGS) entry which is preliminary data.</text>
</comment>
<evidence type="ECO:0000313" key="2">
    <source>
        <dbReference type="Proteomes" id="UP001183202"/>
    </source>
</evidence>
<protein>
    <submittedName>
        <fullName evidence="1">Uncharacterized protein</fullName>
    </submittedName>
</protein>
<keyword evidence="2" id="KW-1185">Reference proteome</keyword>
<sequence length="64" mass="7149">MTDREVDNQEPRLRFDVDLAIRVAELSIDVAEVLQDGSPATYALVAVRAVALVVDVAKKRRKKK</sequence>
<reference evidence="2" key="1">
    <citation type="submission" date="2023-07" db="EMBL/GenBank/DDBJ databases">
        <title>30 novel species of actinomycetes from the DSMZ collection.</title>
        <authorList>
            <person name="Nouioui I."/>
        </authorList>
    </citation>
    <scope>NUCLEOTIDE SEQUENCE [LARGE SCALE GENOMIC DNA]</scope>
    <source>
        <strain evidence="2">DSM 45834</strain>
    </source>
</reference>
<dbReference type="RefSeq" id="WP_311557268.1">
    <property type="nucleotide sequence ID" value="NZ_JAVREJ010000011.1"/>
</dbReference>
<evidence type="ECO:0000313" key="1">
    <source>
        <dbReference type="EMBL" id="MDT0351117.1"/>
    </source>
</evidence>